<comment type="caution">
    <text evidence="8">The sequence shown here is derived from an EMBL/GenBank/DDBJ whole genome shotgun (WGS) entry which is preliminary data.</text>
</comment>
<proteinExistence type="predicted"/>
<dbReference type="InterPro" id="IPR036890">
    <property type="entry name" value="HATPase_C_sf"/>
</dbReference>
<dbReference type="Pfam" id="PF02518">
    <property type="entry name" value="HATPase_c"/>
    <property type="match status" value="1"/>
</dbReference>
<dbReference type="EMBL" id="QPMK01000006">
    <property type="protein sequence ID" value="RDD66267.1"/>
    <property type="molecule type" value="Genomic_DNA"/>
</dbReference>
<evidence type="ECO:0000313" key="8">
    <source>
        <dbReference type="EMBL" id="RDD66267.1"/>
    </source>
</evidence>
<gene>
    <name evidence="8" type="ORF">DU478_10095</name>
</gene>
<feature type="transmembrane region" description="Helical" evidence="6">
    <location>
        <begin position="233"/>
        <end position="253"/>
    </location>
</feature>
<evidence type="ECO:0000313" key="9">
    <source>
        <dbReference type="Proteomes" id="UP000253977"/>
    </source>
</evidence>
<keyword evidence="6" id="KW-0812">Transmembrane</keyword>
<dbReference type="RefSeq" id="WP_114510839.1">
    <property type="nucleotide sequence ID" value="NZ_QPMK01000006.1"/>
</dbReference>
<feature type="transmembrane region" description="Helical" evidence="6">
    <location>
        <begin position="113"/>
        <end position="133"/>
    </location>
</feature>
<dbReference type="Gene3D" id="3.30.565.10">
    <property type="entry name" value="Histidine kinase-like ATPase, C-terminal domain"/>
    <property type="match status" value="1"/>
</dbReference>
<dbReference type="EC" id="2.7.13.3" evidence="2"/>
<feature type="transmembrane region" description="Helical" evidence="6">
    <location>
        <begin position="140"/>
        <end position="160"/>
    </location>
</feature>
<accession>A0A369TQ57</accession>
<feature type="domain" description="Histidine kinase" evidence="7">
    <location>
        <begin position="502"/>
        <end position="698"/>
    </location>
</feature>
<dbReference type="AlphaFoldDB" id="A0A369TQ57"/>
<evidence type="ECO:0000259" key="7">
    <source>
        <dbReference type="PROSITE" id="PS50109"/>
    </source>
</evidence>
<protein>
    <recommendedName>
        <fullName evidence="2">histidine kinase</fullName>
        <ecNumber evidence="2">2.7.13.3</ecNumber>
    </recommendedName>
</protein>
<dbReference type="GO" id="GO:0000160">
    <property type="term" value="P:phosphorelay signal transduction system"/>
    <property type="evidence" value="ECO:0007669"/>
    <property type="project" value="UniProtKB-KW"/>
</dbReference>
<dbReference type="InterPro" id="IPR005467">
    <property type="entry name" value="His_kinase_dom"/>
</dbReference>
<keyword evidence="3" id="KW-0808">Transferase</keyword>
<sequence length="704" mass="75884">MTPGRVIVAALLLCLAFCAAAILSLLGRPYAPLPPGAVPVSVNGVDITGADLIEEPDKLPDYAAQRAFFARQSVLAAELDKPGAEVGYALPGTSDTASVPVRPRSFGDLPAPFWFQLGVGGLALLIGAWIFALRPRDWGARMFALTGVCVPIFAIAASVYSTRQIALPGDTFRLLSGVNHFGAGTFGIGLVALFAMYPRQLFRPVWLLVPAVGYGILIAVDLAHAAPIKVLDFVVMSQTLIALGLAILQWVLSRRQPVDRAGLRWLVLSVLIGVSAFVGLSVVPEALGLRDSPLLPQGYAFGFFLIMHLGIALGLLRYRLFDLDRYAYVVWFWVGSAALIILFDAVFLWLLSGQPWVSLSLALLLVSFIYFPARQLLLNRIMATRSVTLTDNIPEILRTALAPAQADREQAWTDLLNAIWSPLVIDRADPAPASATLREQGLALALPPSLDVGAQEMRYAAAGRRLFNPQDRKLADTLCGLADIIRESRAAFEQGVTTERDRISRDVHDNIGAQILSALHTAETDRKNELLRDTLADLRSIINQGFQGTFTLPEVLADLRSESADRLLSHGITLDWDHGDPPDRKMSLAEANALRSVVREGMSNAIRHADCSHVTVVVDLDDTGLRLEISDDGRGFDPAQSGAGNGLSNMRTRLSSLGGSIQIGPAQPIEISGNGVATATQTRKRAGTRIALRMPISEGTAVAP</sequence>
<dbReference type="GO" id="GO:0004673">
    <property type="term" value="F:protein histidine kinase activity"/>
    <property type="evidence" value="ECO:0007669"/>
    <property type="project" value="UniProtKB-EC"/>
</dbReference>
<evidence type="ECO:0000256" key="6">
    <source>
        <dbReference type="SAM" id="Phobius"/>
    </source>
</evidence>
<feature type="transmembrane region" description="Helical" evidence="6">
    <location>
        <begin position="205"/>
        <end position="227"/>
    </location>
</feature>
<feature type="transmembrane region" description="Helical" evidence="6">
    <location>
        <begin position="265"/>
        <end position="287"/>
    </location>
</feature>
<dbReference type="PROSITE" id="PS50109">
    <property type="entry name" value="HIS_KIN"/>
    <property type="match status" value="1"/>
</dbReference>
<evidence type="ECO:0000256" key="4">
    <source>
        <dbReference type="ARBA" id="ARBA00022777"/>
    </source>
</evidence>
<evidence type="ECO:0000256" key="1">
    <source>
        <dbReference type="ARBA" id="ARBA00000085"/>
    </source>
</evidence>
<dbReference type="InterPro" id="IPR003594">
    <property type="entry name" value="HATPase_dom"/>
</dbReference>
<evidence type="ECO:0000256" key="5">
    <source>
        <dbReference type="ARBA" id="ARBA00023012"/>
    </source>
</evidence>
<dbReference type="SMART" id="SM00387">
    <property type="entry name" value="HATPase_c"/>
    <property type="match status" value="1"/>
</dbReference>
<dbReference type="OrthoDB" id="9778496at2"/>
<keyword evidence="5" id="KW-0902">Two-component regulatory system</keyword>
<dbReference type="CDD" id="cd16917">
    <property type="entry name" value="HATPase_UhpB-NarQ-NarX-like"/>
    <property type="match status" value="1"/>
</dbReference>
<dbReference type="Proteomes" id="UP000253977">
    <property type="component" value="Unassembled WGS sequence"/>
</dbReference>
<evidence type="ECO:0000256" key="3">
    <source>
        <dbReference type="ARBA" id="ARBA00022679"/>
    </source>
</evidence>
<name>A0A369TQ57_9RHOB</name>
<comment type="catalytic activity">
    <reaction evidence="1">
        <text>ATP + protein L-histidine = ADP + protein N-phospho-L-histidine.</text>
        <dbReference type="EC" id="2.7.13.3"/>
    </reaction>
</comment>
<feature type="transmembrane region" description="Helical" evidence="6">
    <location>
        <begin position="180"/>
        <end position="198"/>
    </location>
</feature>
<feature type="transmembrane region" description="Helical" evidence="6">
    <location>
        <begin position="328"/>
        <end position="350"/>
    </location>
</feature>
<feature type="transmembrane region" description="Helical" evidence="6">
    <location>
        <begin position="356"/>
        <end position="373"/>
    </location>
</feature>
<dbReference type="PANTHER" id="PTHR24421">
    <property type="entry name" value="NITRATE/NITRITE SENSOR PROTEIN NARX-RELATED"/>
    <property type="match status" value="1"/>
</dbReference>
<keyword evidence="4" id="KW-0418">Kinase</keyword>
<organism evidence="8 9">
    <name type="scientific">Thalassococcus profundi</name>
    <dbReference type="NCBI Taxonomy" id="2282382"/>
    <lineage>
        <taxon>Bacteria</taxon>
        <taxon>Pseudomonadati</taxon>
        <taxon>Pseudomonadota</taxon>
        <taxon>Alphaproteobacteria</taxon>
        <taxon>Rhodobacterales</taxon>
        <taxon>Roseobacteraceae</taxon>
        <taxon>Thalassococcus</taxon>
    </lineage>
</organism>
<dbReference type="InterPro" id="IPR050482">
    <property type="entry name" value="Sensor_HK_TwoCompSys"/>
</dbReference>
<reference evidence="8 9" key="1">
    <citation type="submission" date="2018-07" db="EMBL/GenBank/DDBJ databases">
        <title>Thalassococcus profundi sp. nov., a marine bacterium isolated from deep seawater of Okinawa Trough.</title>
        <authorList>
            <person name="Yu M."/>
        </authorList>
    </citation>
    <scope>NUCLEOTIDE SEQUENCE [LARGE SCALE GENOMIC DNA]</scope>
    <source>
        <strain evidence="8 9">WRAS1</strain>
    </source>
</reference>
<keyword evidence="9" id="KW-1185">Reference proteome</keyword>
<keyword evidence="6" id="KW-0472">Membrane</keyword>
<evidence type="ECO:0000256" key="2">
    <source>
        <dbReference type="ARBA" id="ARBA00012438"/>
    </source>
</evidence>
<keyword evidence="6" id="KW-1133">Transmembrane helix</keyword>
<feature type="transmembrane region" description="Helical" evidence="6">
    <location>
        <begin position="299"/>
        <end position="316"/>
    </location>
</feature>
<dbReference type="SUPFAM" id="SSF55874">
    <property type="entry name" value="ATPase domain of HSP90 chaperone/DNA topoisomerase II/histidine kinase"/>
    <property type="match status" value="1"/>
</dbReference>
<dbReference type="PANTHER" id="PTHR24421:SF10">
    <property type="entry name" value="NITRATE_NITRITE SENSOR PROTEIN NARQ"/>
    <property type="match status" value="1"/>
</dbReference>